<dbReference type="SUPFAM" id="SSF53474">
    <property type="entry name" value="alpha/beta-Hydrolases"/>
    <property type="match status" value="1"/>
</dbReference>
<dbReference type="Pfam" id="PF00450">
    <property type="entry name" value="Peptidase_S10"/>
    <property type="match status" value="1"/>
</dbReference>
<keyword evidence="2" id="KW-0732">Signal</keyword>
<keyword evidence="2" id="KW-0645">Protease</keyword>
<dbReference type="InterPro" id="IPR001563">
    <property type="entry name" value="Peptidase_S10"/>
</dbReference>
<keyword evidence="4" id="KW-1185">Reference proteome</keyword>
<dbReference type="FunFam" id="3.40.50.1820:FF:000123">
    <property type="entry name" value="Carboxypeptidase"/>
    <property type="match status" value="1"/>
</dbReference>
<dbReference type="PROSITE" id="PS00131">
    <property type="entry name" value="CARBOXYPEPT_SER_SER"/>
    <property type="match status" value="1"/>
</dbReference>
<dbReference type="GO" id="GO:0006508">
    <property type="term" value="P:proteolysis"/>
    <property type="evidence" value="ECO:0007669"/>
    <property type="project" value="UniProtKB-KW"/>
</dbReference>
<proteinExistence type="inferred from homology"/>
<dbReference type="InterPro" id="IPR029058">
    <property type="entry name" value="AB_hydrolase_fold"/>
</dbReference>
<sequence>MTAMMSTRRAMGRRLACLLLLFPVVAAADISAGKPDGSERWGYVEARPKANLFWLWYKSPRRASTPAAAKPWPTVLWLQGGPGGSGVGRGNFQEIGPLDVDMKPREWTWLNIADLIFVDSPVGTGYSYVDDPSEMVTTDKQAVDDLMVLLKKLAEEEVPTLQHSPLYLVGESYGGKHAAMLGVAMAESNQAGTLSLSLGGVVLGDAWISPVDSALAYAQLLNDVSRLNDNAVAKTNKMALMMARQTQAKKYAIARQTFTDQLDFIDSQSDSVNMENFMLDTGMSPVVLTNMYMNKTTQQNTIEGDMNGPVKKGFKLIPKKLIWQEASIDVYEALNNSFVVPAIEEVHKLLSIGVNVTVYQGQFDVIASTIGAEAWVRKLEWSGLGEFLSLRRQPLHFCDSAKYCSKAIKAYVRSYKNFSFYWILQAGHMVPVDQPYVAFRMIAKVTDSPGFHVDARA</sequence>
<dbReference type="PANTHER" id="PTHR11802">
    <property type="entry name" value="SERINE PROTEASE FAMILY S10 SERINE CARBOXYPEPTIDASE"/>
    <property type="match status" value="1"/>
</dbReference>
<keyword evidence="2" id="KW-0121">Carboxypeptidase</keyword>
<dbReference type="InterPro" id="IPR018202">
    <property type="entry name" value="Ser_caboxypep_ser_AS"/>
</dbReference>
<dbReference type="PANTHER" id="PTHR11802:SF314">
    <property type="entry name" value="CARBOXYPEPTIDASE"/>
    <property type="match status" value="1"/>
</dbReference>
<keyword evidence="2" id="KW-0378">Hydrolase</keyword>
<dbReference type="Gene3D" id="3.40.50.1820">
    <property type="entry name" value="alpha/beta hydrolase"/>
    <property type="match status" value="1"/>
</dbReference>
<accession>A0A9W7XF00</accession>
<evidence type="ECO:0000256" key="1">
    <source>
        <dbReference type="ARBA" id="ARBA00009431"/>
    </source>
</evidence>
<feature type="chain" id="PRO_5041015696" description="Carboxypeptidase" evidence="2">
    <location>
        <begin position="28"/>
        <end position="457"/>
    </location>
</feature>
<protein>
    <recommendedName>
        <fullName evidence="2">Carboxypeptidase</fullName>
        <ecNumber evidence="2">3.4.16.-</ecNumber>
    </recommendedName>
</protein>
<dbReference type="GO" id="GO:0004185">
    <property type="term" value="F:serine-type carboxypeptidase activity"/>
    <property type="evidence" value="ECO:0007669"/>
    <property type="project" value="UniProtKB-UniRule"/>
</dbReference>
<evidence type="ECO:0000256" key="2">
    <source>
        <dbReference type="RuleBase" id="RU361156"/>
    </source>
</evidence>
<evidence type="ECO:0000313" key="4">
    <source>
        <dbReference type="Proteomes" id="UP001164776"/>
    </source>
</evidence>
<gene>
    <name evidence="3" type="ORF">BS78_K222200</name>
</gene>
<dbReference type="Proteomes" id="UP001164776">
    <property type="component" value="Unassembled WGS sequence"/>
</dbReference>
<comment type="caution">
    <text evidence="3">The sequence shown here is derived from an EMBL/GenBank/DDBJ whole genome shotgun (WGS) entry which is preliminary data.</text>
</comment>
<organism evidence="3 4">
    <name type="scientific">Paspalum vaginatum</name>
    <name type="common">seashore paspalum</name>
    <dbReference type="NCBI Taxonomy" id="158149"/>
    <lineage>
        <taxon>Eukaryota</taxon>
        <taxon>Viridiplantae</taxon>
        <taxon>Streptophyta</taxon>
        <taxon>Embryophyta</taxon>
        <taxon>Tracheophyta</taxon>
        <taxon>Spermatophyta</taxon>
        <taxon>Magnoliopsida</taxon>
        <taxon>Liliopsida</taxon>
        <taxon>Poales</taxon>
        <taxon>Poaceae</taxon>
        <taxon>PACMAD clade</taxon>
        <taxon>Panicoideae</taxon>
        <taxon>Andropogonodae</taxon>
        <taxon>Paspaleae</taxon>
        <taxon>Paspalinae</taxon>
        <taxon>Paspalum</taxon>
    </lineage>
</organism>
<dbReference type="PRINTS" id="PR00724">
    <property type="entry name" value="CRBOXYPTASEC"/>
</dbReference>
<dbReference type="EMBL" id="MU629443">
    <property type="protein sequence ID" value="KAJ1257084.1"/>
    <property type="molecule type" value="Genomic_DNA"/>
</dbReference>
<evidence type="ECO:0000313" key="3">
    <source>
        <dbReference type="EMBL" id="KAJ1257084.1"/>
    </source>
</evidence>
<dbReference type="OrthoDB" id="664755at2759"/>
<feature type="signal peptide" evidence="2">
    <location>
        <begin position="1"/>
        <end position="27"/>
    </location>
</feature>
<reference evidence="3 4" key="1">
    <citation type="submission" date="2022-10" db="EMBL/GenBank/DDBJ databases">
        <title>WGS assembly of Paspalum vaginatum 540-79.</title>
        <authorList>
            <person name="Sun G."/>
            <person name="Wase N."/>
            <person name="Shu S."/>
            <person name="Jenkins J."/>
            <person name="Zhou B."/>
            <person name="Torres-Rodriguez J."/>
            <person name="Chen C."/>
            <person name="Sandor L."/>
            <person name="Plott C."/>
            <person name="Yoshinga Y."/>
            <person name="Daum C."/>
            <person name="Qi P."/>
            <person name="Barry K."/>
            <person name="Lipzen A."/>
            <person name="Berry L."/>
            <person name="Pedersen C."/>
            <person name="Gottilla T."/>
            <person name="Foltz A."/>
            <person name="Yu H."/>
            <person name="O'Malley R."/>
            <person name="Zhang C."/>
            <person name="Devos K."/>
            <person name="Sigmon B."/>
            <person name="Yu B."/>
            <person name="Obata T."/>
            <person name="Schmutz J."/>
            <person name="Schnable J."/>
        </authorList>
    </citation>
    <scope>NUCLEOTIDE SEQUENCE [LARGE SCALE GENOMIC DNA]</scope>
    <source>
        <strain evidence="4">cv. 540-79</strain>
    </source>
</reference>
<name>A0A9W7XF00_9POAL</name>
<dbReference type="EC" id="3.4.16.-" evidence="2"/>
<dbReference type="AlphaFoldDB" id="A0A9W7XF00"/>
<comment type="similarity">
    <text evidence="1 2">Belongs to the peptidase S10 family.</text>
</comment>